<dbReference type="SUPFAM" id="SSF56281">
    <property type="entry name" value="Metallo-hydrolase/oxidoreductase"/>
    <property type="match status" value="1"/>
</dbReference>
<dbReference type="InterPro" id="IPR001279">
    <property type="entry name" value="Metallo-B-lactamas"/>
</dbReference>
<dbReference type="Gene3D" id="3.60.15.10">
    <property type="entry name" value="Ribonuclease Z/Hydroxyacylglutathione hydrolase-like"/>
    <property type="match status" value="1"/>
</dbReference>
<feature type="domain" description="Metallo-beta-lactamase" evidence="1">
    <location>
        <begin position="19"/>
        <end position="73"/>
    </location>
</feature>
<gene>
    <name evidence="2" type="ORF">glysoja_038287</name>
</gene>
<protein>
    <submittedName>
        <fullName evidence="2">Hydroxyacylglutathione hydrolase cytoplasmic</fullName>
        <ecNumber evidence="2">3.1.2.6</ecNumber>
    </submittedName>
</protein>
<dbReference type="PANTHER" id="PTHR11935">
    <property type="entry name" value="BETA LACTAMASE DOMAIN"/>
    <property type="match status" value="1"/>
</dbReference>
<dbReference type="EC" id="3.1.2.6" evidence="2"/>
<sequence>MLTPPHCDVSLSETRWVQAVIVDESTKEGAVVDPVEPQKVLEAANSHGVNNLKLVLTTHHHGDHAGGNEKIKQLVLGMKVYGGSMDNIKGCTDKVENGDKMSLGADINILCLHTPCKLCTAAALLTELCRAAA</sequence>
<dbReference type="EMBL" id="KN654172">
    <property type="protein sequence ID" value="KHN25791.1"/>
    <property type="molecule type" value="Genomic_DNA"/>
</dbReference>
<accession>A0A0B2QVY6</accession>
<keyword evidence="2" id="KW-0378">Hydrolase</keyword>
<proteinExistence type="predicted"/>
<name>A0A0B2QVY6_GLYSO</name>
<dbReference type="AlphaFoldDB" id="A0A0B2QVY6"/>
<dbReference type="Proteomes" id="UP000053555">
    <property type="component" value="Unassembled WGS sequence"/>
</dbReference>
<dbReference type="InterPro" id="IPR036866">
    <property type="entry name" value="RibonucZ/Hydroxyglut_hydro"/>
</dbReference>
<evidence type="ECO:0000259" key="1">
    <source>
        <dbReference type="Pfam" id="PF00753"/>
    </source>
</evidence>
<organism evidence="2">
    <name type="scientific">Glycine soja</name>
    <name type="common">Wild soybean</name>
    <dbReference type="NCBI Taxonomy" id="3848"/>
    <lineage>
        <taxon>Eukaryota</taxon>
        <taxon>Viridiplantae</taxon>
        <taxon>Streptophyta</taxon>
        <taxon>Embryophyta</taxon>
        <taxon>Tracheophyta</taxon>
        <taxon>Spermatophyta</taxon>
        <taxon>Magnoliopsida</taxon>
        <taxon>eudicotyledons</taxon>
        <taxon>Gunneridae</taxon>
        <taxon>Pentapetalae</taxon>
        <taxon>rosids</taxon>
        <taxon>fabids</taxon>
        <taxon>Fabales</taxon>
        <taxon>Fabaceae</taxon>
        <taxon>Papilionoideae</taxon>
        <taxon>50 kb inversion clade</taxon>
        <taxon>NPAAA clade</taxon>
        <taxon>indigoferoid/millettioid clade</taxon>
        <taxon>Phaseoleae</taxon>
        <taxon>Glycine</taxon>
        <taxon>Glycine subgen. Soja</taxon>
    </lineage>
</organism>
<dbReference type="PANTHER" id="PTHR11935:SF94">
    <property type="entry name" value="TENZING NORGAY, ISOFORM C"/>
    <property type="match status" value="1"/>
</dbReference>
<reference evidence="2" key="1">
    <citation type="submission" date="2014-07" db="EMBL/GenBank/DDBJ databases">
        <title>Identification of a novel salt tolerance gene in wild soybean by whole-genome sequencing.</title>
        <authorList>
            <person name="Lam H.-M."/>
            <person name="Qi X."/>
            <person name="Li M.-W."/>
            <person name="Liu X."/>
            <person name="Xie M."/>
            <person name="Ni M."/>
            <person name="Xu X."/>
        </authorList>
    </citation>
    <scope>NUCLEOTIDE SEQUENCE [LARGE SCALE GENOMIC DNA]</scope>
    <source>
        <tissue evidence="2">Root</tissue>
    </source>
</reference>
<dbReference type="GO" id="GO:0004416">
    <property type="term" value="F:hydroxyacylglutathione hydrolase activity"/>
    <property type="evidence" value="ECO:0007669"/>
    <property type="project" value="UniProtKB-EC"/>
</dbReference>
<evidence type="ECO:0000313" key="2">
    <source>
        <dbReference type="EMBL" id="KHN25791.1"/>
    </source>
</evidence>
<dbReference type="Pfam" id="PF00753">
    <property type="entry name" value="Lactamase_B"/>
    <property type="match status" value="1"/>
</dbReference>